<feature type="transmembrane region" description="Helical" evidence="1">
    <location>
        <begin position="318"/>
        <end position="336"/>
    </location>
</feature>
<keyword evidence="1" id="KW-0812">Transmembrane</keyword>
<dbReference type="RefSeq" id="WP_184201928.1">
    <property type="nucleotide sequence ID" value="NZ_JACIIV010000025.1"/>
</dbReference>
<sequence length="441" mass="46995">MTRIGVLLAPEAEMALVRIGGLTVLERQARLLARVGCARLLLVAAPPLTPVPAGAELLKMGELGAALAGADEVLLIAAGLVIDERALRAVAAAPGPAMLVSNGRGTGPPEAARGVERLDAQAHAAGVLRLAARSVAAVAEGLGDWDLGSTLIRTAAADASVIRVPIEGIALYSAERRREVPLLWALPRDEAGARAASDAVVAAAQKGCLDWPARFIHPLIEDMLVRLLAPTAVTPNMVTLLTGVIGVAAGLAFASGALWWGLGLALLCGPLDGVDGKLARTRIEFSRWGDLEHALDKVLEYGWYLCVAYWFASTRGTGLPWAVAALIILPALAEAVQGEFYRRLTGLQLDDSGRFERTARLVAGRRNTFLWTWAIFAVFGHWFEGFVAIAIYSILTTAVAQWRFYKRLGAFAQTGDARVRENIAATRYDFLAKASLPSDRL</sequence>
<gene>
    <name evidence="2" type="ORF">FHS79_003035</name>
</gene>
<protein>
    <submittedName>
        <fullName evidence="2">Phosphatidylglycerophosphate synthase</fullName>
    </submittedName>
</protein>
<dbReference type="GO" id="GO:0008654">
    <property type="term" value="P:phospholipid biosynthetic process"/>
    <property type="evidence" value="ECO:0007669"/>
    <property type="project" value="InterPro"/>
</dbReference>
<dbReference type="AlphaFoldDB" id="A0A841LCY0"/>
<dbReference type="Proteomes" id="UP000538147">
    <property type="component" value="Unassembled WGS sequence"/>
</dbReference>
<dbReference type="InterPro" id="IPR000462">
    <property type="entry name" value="CDP-OH_P_trans"/>
</dbReference>
<keyword evidence="1" id="KW-1133">Transmembrane helix</keyword>
<dbReference type="GO" id="GO:0016020">
    <property type="term" value="C:membrane"/>
    <property type="evidence" value="ECO:0007669"/>
    <property type="project" value="InterPro"/>
</dbReference>
<keyword evidence="3" id="KW-1185">Reference proteome</keyword>
<comment type="caution">
    <text evidence="2">The sequence shown here is derived from an EMBL/GenBank/DDBJ whole genome shotgun (WGS) entry which is preliminary data.</text>
</comment>
<evidence type="ECO:0000313" key="3">
    <source>
        <dbReference type="Proteomes" id="UP000538147"/>
    </source>
</evidence>
<accession>A0A841LCY0</accession>
<evidence type="ECO:0000256" key="1">
    <source>
        <dbReference type="SAM" id="Phobius"/>
    </source>
</evidence>
<dbReference type="EMBL" id="JACIIV010000025">
    <property type="protein sequence ID" value="MBB6228843.1"/>
    <property type="molecule type" value="Genomic_DNA"/>
</dbReference>
<dbReference type="Pfam" id="PF01066">
    <property type="entry name" value="CDP-OH_P_transf"/>
    <property type="match status" value="1"/>
</dbReference>
<proteinExistence type="predicted"/>
<name>A0A841LCY0_9SPHN</name>
<feature type="transmembrane region" description="Helical" evidence="1">
    <location>
        <begin position="224"/>
        <end position="251"/>
    </location>
</feature>
<evidence type="ECO:0000313" key="2">
    <source>
        <dbReference type="EMBL" id="MBB6228843.1"/>
    </source>
</evidence>
<organism evidence="2 3">
    <name type="scientific">Polymorphobacter multimanifer</name>
    <dbReference type="NCBI Taxonomy" id="1070431"/>
    <lineage>
        <taxon>Bacteria</taxon>
        <taxon>Pseudomonadati</taxon>
        <taxon>Pseudomonadota</taxon>
        <taxon>Alphaproteobacteria</taxon>
        <taxon>Sphingomonadales</taxon>
        <taxon>Sphingosinicellaceae</taxon>
        <taxon>Polymorphobacter</taxon>
    </lineage>
</organism>
<keyword evidence="1" id="KW-0472">Membrane</keyword>
<dbReference type="Gene3D" id="1.20.120.1760">
    <property type="match status" value="1"/>
</dbReference>
<dbReference type="GO" id="GO:0016780">
    <property type="term" value="F:phosphotransferase activity, for other substituted phosphate groups"/>
    <property type="evidence" value="ECO:0007669"/>
    <property type="project" value="InterPro"/>
</dbReference>
<reference evidence="2 3" key="1">
    <citation type="submission" date="2020-08" db="EMBL/GenBank/DDBJ databases">
        <title>Genomic Encyclopedia of Type Strains, Phase IV (KMG-IV): sequencing the most valuable type-strain genomes for metagenomic binning, comparative biology and taxonomic classification.</title>
        <authorList>
            <person name="Goeker M."/>
        </authorList>
    </citation>
    <scope>NUCLEOTIDE SEQUENCE [LARGE SCALE GENOMIC DNA]</scope>
    <source>
        <strain evidence="2 3">DSM 102189</strain>
    </source>
</reference>
<dbReference type="InterPro" id="IPR043130">
    <property type="entry name" value="CDP-OH_PTrfase_TM_dom"/>
</dbReference>
<feature type="transmembrane region" description="Helical" evidence="1">
    <location>
        <begin position="370"/>
        <end position="395"/>
    </location>
</feature>